<evidence type="ECO:0000259" key="2">
    <source>
        <dbReference type="Pfam" id="PF19493"/>
    </source>
</evidence>
<feature type="region of interest" description="Disordered" evidence="1">
    <location>
        <begin position="21"/>
        <end position="48"/>
    </location>
</feature>
<reference evidence="3 4" key="1">
    <citation type="submission" date="2022-05" db="EMBL/GenBank/DDBJ databases">
        <authorList>
            <person name="Zhou X."/>
            <person name="Li K."/>
            <person name="Man Y."/>
        </authorList>
    </citation>
    <scope>NUCLEOTIDE SEQUENCE [LARGE SCALE GENOMIC DNA]</scope>
    <source>
        <strain evidence="3 4">MS405</strain>
    </source>
</reference>
<dbReference type="Proteomes" id="UP000829992">
    <property type="component" value="Chromosome"/>
</dbReference>
<protein>
    <recommendedName>
        <fullName evidence="2">Trypsin-co-occurring domain-containing protein</fullName>
    </recommendedName>
</protein>
<evidence type="ECO:0000313" key="3">
    <source>
        <dbReference type="EMBL" id="UQT55606.1"/>
    </source>
</evidence>
<dbReference type="InterPro" id="IPR045794">
    <property type="entry name" value="Trypco1"/>
</dbReference>
<accession>A0ABY4PPD9</accession>
<feature type="domain" description="Trypsin-co-occurring" evidence="2">
    <location>
        <begin position="8"/>
        <end position="123"/>
    </location>
</feature>
<gene>
    <name evidence="3" type="ORF">M4V62_11160</name>
</gene>
<sequence length="128" mass="13366">MPNFTELELADGTAIRFEVFPAQGQPPVPEPESDGDLPDGMGHSVPVSRGGDAVAAFAVEALRTTLRPLGPLIREVHDAVMESERPPQEASVTFGVQVGQDLKLGIVGGSAQAHLTVSATWQRPASAG</sequence>
<dbReference type="EMBL" id="CP097289">
    <property type="protein sequence ID" value="UQT55606.1"/>
    <property type="molecule type" value="Genomic_DNA"/>
</dbReference>
<name>A0ABY4PPD9_9ACTN</name>
<dbReference type="NCBIfam" id="NF041216">
    <property type="entry name" value="CU044_2847_fam"/>
    <property type="match status" value="1"/>
</dbReference>
<evidence type="ECO:0000256" key="1">
    <source>
        <dbReference type="SAM" id="MobiDB-lite"/>
    </source>
</evidence>
<proteinExistence type="predicted"/>
<keyword evidence="4" id="KW-1185">Reference proteome</keyword>
<dbReference type="RefSeq" id="WP_249587095.1">
    <property type="nucleotide sequence ID" value="NZ_BAAAQL010000008.1"/>
</dbReference>
<dbReference type="Pfam" id="PF19493">
    <property type="entry name" value="Trypco1"/>
    <property type="match status" value="1"/>
</dbReference>
<evidence type="ECO:0000313" key="4">
    <source>
        <dbReference type="Proteomes" id="UP000829992"/>
    </source>
</evidence>
<organism evidence="3 4">
    <name type="scientific">Streptomyces durmitorensis</name>
    <dbReference type="NCBI Taxonomy" id="319947"/>
    <lineage>
        <taxon>Bacteria</taxon>
        <taxon>Bacillati</taxon>
        <taxon>Actinomycetota</taxon>
        <taxon>Actinomycetes</taxon>
        <taxon>Kitasatosporales</taxon>
        <taxon>Streptomycetaceae</taxon>
        <taxon>Streptomyces</taxon>
    </lineage>
</organism>